<dbReference type="RefSeq" id="WP_155439946.1">
    <property type="nucleotide sequence ID" value="NZ_WNLA01000010.1"/>
</dbReference>
<evidence type="ECO:0000313" key="2">
    <source>
        <dbReference type="EMBL" id="MTW03572.1"/>
    </source>
</evidence>
<organism evidence="2 3">
    <name type="scientific">Pseudoduganella ginsengisoli</name>
    <dbReference type="NCBI Taxonomy" id="1462440"/>
    <lineage>
        <taxon>Bacteria</taxon>
        <taxon>Pseudomonadati</taxon>
        <taxon>Pseudomonadota</taxon>
        <taxon>Betaproteobacteria</taxon>
        <taxon>Burkholderiales</taxon>
        <taxon>Oxalobacteraceae</taxon>
        <taxon>Telluria group</taxon>
        <taxon>Pseudoduganella</taxon>
    </lineage>
</organism>
<comment type="caution">
    <text evidence="2">The sequence shown here is derived from an EMBL/GenBank/DDBJ whole genome shotgun (WGS) entry which is preliminary data.</text>
</comment>
<proteinExistence type="predicted"/>
<feature type="region of interest" description="Disordered" evidence="1">
    <location>
        <begin position="1"/>
        <end position="28"/>
    </location>
</feature>
<evidence type="ECO:0000313" key="3">
    <source>
        <dbReference type="Proteomes" id="UP000484015"/>
    </source>
</evidence>
<accession>A0A6L6Q3C5</accession>
<dbReference type="AlphaFoldDB" id="A0A6L6Q3C5"/>
<dbReference type="EMBL" id="WNLA01000010">
    <property type="protein sequence ID" value="MTW03572.1"/>
    <property type="molecule type" value="Genomic_DNA"/>
</dbReference>
<keyword evidence="3" id="KW-1185">Reference proteome</keyword>
<dbReference type="Proteomes" id="UP000484015">
    <property type="component" value="Unassembled WGS sequence"/>
</dbReference>
<protein>
    <submittedName>
        <fullName evidence="2">Uncharacterized protein</fullName>
    </submittedName>
</protein>
<evidence type="ECO:0000256" key="1">
    <source>
        <dbReference type="SAM" id="MobiDB-lite"/>
    </source>
</evidence>
<gene>
    <name evidence="2" type="ORF">GM668_15920</name>
</gene>
<sequence length="92" mass="9537">MTRIDSATLTHAQDGTVPSGSAPSFAHAATPEQAAALYDEQARKAAAVEAALDGMGFAALPAMSVRSLDAMTQGNDVKLARSRIKQAEPPKK</sequence>
<name>A0A6L6Q3C5_9BURK</name>
<feature type="compositionally biased region" description="Polar residues" evidence="1">
    <location>
        <begin position="1"/>
        <end position="22"/>
    </location>
</feature>
<reference evidence="2 3" key="1">
    <citation type="submission" date="2019-11" db="EMBL/GenBank/DDBJ databases">
        <title>Type strains purchased from KCTC, JCM and DSMZ.</title>
        <authorList>
            <person name="Lu H."/>
        </authorList>
    </citation>
    <scope>NUCLEOTIDE SEQUENCE [LARGE SCALE GENOMIC DNA]</scope>
    <source>
        <strain evidence="2 3">KCTC 42409</strain>
    </source>
</reference>